<keyword evidence="10" id="KW-0862">Zinc</keyword>
<dbReference type="SMART" id="SM00094">
    <property type="entry name" value="TR_FER"/>
    <property type="match status" value="2"/>
</dbReference>
<dbReference type="PANTHER" id="PTHR11485">
    <property type="entry name" value="TRANSFERRIN"/>
    <property type="match status" value="1"/>
</dbReference>
<sequence length="722" mass="78868">MVGLKMSCLCVFLFSLPVLGQSSIKWCTISDQEQKKCQDMSQSFSQVSIRPTLNCVLEKSVEGCVQRLGKKEVDAFSMFGSNVYKLGKTASFQIAGSETKDDGTGASYYAVVVVKKRDADININNLEGKKSCHTGKGRTAGWNMPIGYFIDQGYISVMDCDVLQGVANFFNSSCVPGAKDGPPSLCKLCKGDGTPDSICDLSSKERYYSYEGAFRCLVEDAGNVAFVKHTTVLDNTDGKGVEWAKPLLSSNYELLCRDGTRAPISDWKKCHLVRIPFRGIVVGNHVTPSVVFNMLMEGLEKSKFAMFSSEAYGGGTVLFSDSTTKFLGTESEDPKKWMGQMYYNVMKAMDCKAEEGLRWCVVSDGEQKKCSDMGSAFQSKGLRPEVKCVYGESVTDCMKKIKNNEADAITLDGGDIYTAGKDYGLVPATAESYTGDNDGSNYYAVAVVKKSSQDIRTLDDLRGRSSCHTGYGRTAGWNIPVGMLIERGLITPHQCQIPQAVGDFFKQSCAPGANQPGLPGSLCSLCVGDSSGQNKCEKGKDLYEGYTGAFRCLASGNGDVAFIKHTTVIENTDGKSSESWAKDLQSKDFQLLCAQTSKAEVTQYKYCNLARVPSHAVMVRNGTNIHNVYGLLDNAQKHFGSDTGDVFRMFDSAKYTGADLIFKDSTVRLVGVGDKKTYQEWLGQAYMDSLVDMECNSSSAVMSSVWLLLLSLFSLMLTNLWV</sequence>
<comment type="similarity">
    <text evidence="18">Belongs to the transferrin family.</text>
</comment>
<evidence type="ECO:0000259" key="23">
    <source>
        <dbReference type="PROSITE" id="PS51408"/>
    </source>
</evidence>
<dbReference type="PROSITE" id="PS00206">
    <property type="entry name" value="TRANSFERRIN_LIKE_2"/>
    <property type="match status" value="2"/>
</dbReference>
<dbReference type="Pfam" id="PF00405">
    <property type="entry name" value="Transferrin"/>
    <property type="match status" value="2"/>
</dbReference>
<feature type="binding site" evidence="19">
    <location>
        <position position="475"/>
    </location>
    <ligand>
        <name>hydrogencarbonate</name>
        <dbReference type="ChEBI" id="CHEBI:17544"/>
        <label>1</label>
    </ligand>
</feature>
<keyword evidence="7 18" id="KW-0479">Metal-binding</keyword>
<keyword evidence="25" id="KW-1185">Reference proteome</keyword>
<feature type="disulfide bond" evidence="21">
    <location>
        <begin position="509"/>
        <end position="526"/>
    </location>
</feature>
<reference evidence="24" key="1">
    <citation type="submission" date="2025-08" db="UniProtKB">
        <authorList>
            <consortium name="Ensembl"/>
        </authorList>
    </citation>
    <scope>IDENTIFICATION</scope>
</reference>
<feature type="binding site" evidence="19">
    <location>
        <position position="140"/>
    </location>
    <ligand>
        <name>hydrogencarbonate</name>
        <dbReference type="ChEBI" id="CHEBI:17544"/>
        <label>1</label>
    </ligand>
</feature>
<dbReference type="GO" id="GO:0005769">
    <property type="term" value="C:early endosome"/>
    <property type="evidence" value="ECO:0007669"/>
    <property type="project" value="TreeGrafter"/>
</dbReference>
<feature type="disulfide bond" evidence="21">
    <location>
        <begin position="132"/>
        <end position="216"/>
    </location>
</feature>
<feature type="binding site" evidence="20">
    <location>
        <position position="546"/>
    </location>
    <ligand>
        <name>Fe(3+)</name>
        <dbReference type="ChEBI" id="CHEBI:29034"/>
        <label>2</label>
    </ligand>
</feature>
<dbReference type="PANTHER" id="PTHR11485:SF21">
    <property type="entry name" value="MELANOTRANSFERRIN"/>
    <property type="match status" value="1"/>
</dbReference>
<feature type="chain" id="PRO_5018768504" description="Serotransferrin" evidence="22">
    <location>
        <begin position="21"/>
        <end position="722"/>
    </location>
</feature>
<dbReference type="GO" id="GO:0055037">
    <property type="term" value="C:recycling endosome"/>
    <property type="evidence" value="ECO:0007669"/>
    <property type="project" value="TreeGrafter"/>
</dbReference>
<feature type="binding site" evidence="19">
    <location>
        <position position="141"/>
    </location>
    <ligand>
        <name>hydrogencarbonate</name>
        <dbReference type="ChEBI" id="CHEBI:17544"/>
        <label>1</label>
    </ligand>
</feature>
<feature type="binding site" evidence="20">
    <location>
        <position position="210"/>
    </location>
    <ligand>
        <name>Fe(3+)</name>
        <dbReference type="ChEBI" id="CHEBI:29034"/>
        <label>1</label>
    </ligand>
</feature>
<evidence type="ECO:0000256" key="11">
    <source>
        <dbReference type="ARBA" id="ARBA00023004"/>
    </source>
</evidence>
<evidence type="ECO:0000256" key="7">
    <source>
        <dbReference type="ARBA" id="ARBA00022723"/>
    </source>
</evidence>
<feature type="binding site" evidence="19">
    <location>
        <position position="476"/>
    </location>
    <ligand>
        <name>hydrogencarbonate</name>
        <dbReference type="ChEBI" id="CHEBI:17544"/>
        <label>1</label>
    </ligand>
</feature>
<feature type="binding site" evidence="20">
    <location>
        <position position="442"/>
    </location>
    <ligand>
        <name>Fe(3+)</name>
        <dbReference type="ChEBI" id="CHEBI:29034"/>
        <label>1</label>
    </ligand>
</feature>
<feature type="disulfide bond" evidence="21">
    <location>
        <begin position="360"/>
        <end position="397"/>
    </location>
</feature>
<feature type="disulfide bond" evidence="21">
    <location>
        <begin position="174"/>
        <end position="189"/>
    </location>
</feature>
<dbReference type="AlphaFoldDB" id="A0A3Q3VUV3"/>
<evidence type="ECO:0000256" key="20">
    <source>
        <dbReference type="PIRSR" id="PIRSR002549-3"/>
    </source>
</evidence>
<feature type="binding site" evidence="20">
    <location>
        <position position="412"/>
    </location>
    <ligand>
        <name>Fe(3+)</name>
        <dbReference type="ChEBI" id="CHEBI:29034"/>
        <label>1</label>
    </ligand>
</feature>
<keyword evidence="6" id="KW-0336">GPI-anchor</keyword>
<dbReference type="GO" id="GO:0046872">
    <property type="term" value="F:metal ion binding"/>
    <property type="evidence" value="ECO:0007669"/>
    <property type="project" value="UniProtKB-KW"/>
</dbReference>
<dbReference type="InterPro" id="IPR018195">
    <property type="entry name" value="Transferrin_Fe_BS"/>
</dbReference>
<evidence type="ECO:0000256" key="5">
    <source>
        <dbReference type="ARBA" id="ARBA00022496"/>
    </source>
</evidence>
<evidence type="ECO:0000256" key="1">
    <source>
        <dbReference type="ARBA" id="ARBA00004609"/>
    </source>
</evidence>
<comment type="subunit">
    <text evidence="2 18">Monomer.</text>
</comment>
<evidence type="ECO:0000256" key="13">
    <source>
        <dbReference type="ARBA" id="ARBA00023136"/>
    </source>
</evidence>
<feature type="disulfide bond" evidence="21">
    <location>
        <begin position="256"/>
        <end position="270"/>
    </location>
</feature>
<feature type="disulfide bond" evidence="21">
    <location>
        <begin position="593"/>
        <end position="607"/>
    </location>
</feature>
<comment type="function">
    <text evidence="18">Transferrins are iron binding transport proteins which bind Fe(3+) ion in association with the binding of an anion, usually bicarbonate.</text>
</comment>
<keyword evidence="8 22" id="KW-0732">Signal</keyword>
<keyword evidence="9" id="KW-0677">Repeat</keyword>
<feature type="disulfide bond" evidence="21">
    <location>
        <begin position="27"/>
        <end position="64"/>
    </location>
</feature>
<feature type="disulfide bond" evidence="21">
    <location>
        <begin position="370"/>
        <end position="388"/>
    </location>
</feature>
<proteinExistence type="inferred from homology"/>
<keyword evidence="16" id="KW-0449">Lipoprotein</keyword>
<reference evidence="24" key="2">
    <citation type="submission" date="2025-09" db="UniProtKB">
        <authorList>
            <consortium name="Ensembl"/>
        </authorList>
    </citation>
    <scope>IDENTIFICATION</scope>
</reference>
<evidence type="ECO:0000256" key="16">
    <source>
        <dbReference type="ARBA" id="ARBA00023288"/>
    </source>
</evidence>
<dbReference type="PRINTS" id="PR00422">
    <property type="entry name" value="TRANSFERRIN"/>
</dbReference>
<evidence type="ECO:0000256" key="14">
    <source>
        <dbReference type="ARBA" id="ARBA00023157"/>
    </source>
</evidence>
<accession>A0A3Q3VUV3</accession>
<feature type="signal peptide" evidence="22">
    <location>
        <begin position="1"/>
        <end position="20"/>
    </location>
</feature>
<dbReference type="InterPro" id="IPR016357">
    <property type="entry name" value="Transferrin"/>
</dbReference>
<feature type="disulfide bond" evidence="21">
    <location>
        <begin position="37"/>
        <end position="55"/>
    </location>
</feature>
<evidence type="ECO:0000256" key="18">
    <source>
        <dbReference type="PIRNR" id="PIRNR002549"/>
    </source>
</evidence>
<dbReference type="PIRSF" id="PIRSF002549">
    <property type="entry name" value="Transferrin"/>
    <property type="match status" value="1"/>
</dbReference>
<dbReference type="GO" id="GO:0005615">
    <property type="term" value="C:extracellular space"/>
    <property type="evidence" value="ECO:0007669"/>
    <property type="project" value="InterPro"/>
</dbReference>
<feature type="domain" description="Transferrin-like" evidence="23">
    <location>
        <begin position="24"/>
        <end position="351"/>
    </location>
</feature>
<name>A0A3Q3VUV3_MOLML</name>
<evidence type="ECO:0000256" key="15">
    <source>
        <dbReference type="ARBA" id="ARBA00023180"/>
    </source>
</evidence>
<dbReference type="PROSITE" id="PS51408">
    <property type="entry name" value="TRANSFERRIN_LIKE_4"/>
    <property type="match status" value="2"/>
</dbReference>
<keyword evidence="13" id="KW-0472">Membrane</keyword>
<dbReference type="PROSITE" id="PS00205">
    <property type="entry name" value="TRANSFERRIN_LIKE_1"/>
    <property type="match status" value="1"/>
</dbReference>
<evidence type="ECO:0000256" key="12">
    <source>
        <dbReference type="ARBA" id="ARBA00023065"/>
    </source>
</evidence>
<keyword evidence="18" id="KW-0964">Secreted</keyword>
<feature type="binding site" evidence="20">
    <location>
        <position position="615"/>
    </location>
    <ligand>
        <name>Fe(3+)</name>
        <dbReference type="ChEBI" id="CHEBI:29034"/>
        <label>1</label>
    </ligand>
</feature>
<keyword evidence="3 18" id="KW-0813">Transport</keyword>
<dbReference type="SUPFAM" id="SSF53850">
    <property type="entry name" value="Periplasmic binding protein-like II"/>
    <property type="match status" value="2"/>
</dbReference>
<feature type="binding site" evidence="19">
    <location>
        <position position="138"/>
    </location>
    <ligand>
        <name>hydrogencarbonate</name>
        <dbReference type="ChEBI" id="CHEBI:17544"/>
        <label>1</label>
    </ligand>
</feature>
<dbReference type="CDD" id="cd13529">
    <property type="entry name" value="PBP2_transferrin"/>
    <property type="match status" value="2"/>
</dbReference>
<feature type="disulfide bond" evidence="21">
    <location>
        <begin position="467"/>
        <end position="552"/>
    </location>
</feature>
<dbReference type="InterPro" id="IPR001156">
    <property type="entry name" value="Transferrin-like_dom"/>
</dbReference>
<evidence type="ECO:0000256" key="22">
    <source>
        <dbReference type="SAM" id="SignalP"/>
    </source>
</evidence>
<evidence type="ECO:0000313" key="25">
    <source>
        <dbReference type="Proteomes" id="UP000261620"/>
    </source>
</evidence>
<dbReference type="OMA" id="RCHLVRI"/>
<keyword evidence="12 18" id="KW-0406">Ion transport</keyword>
<feature type="binding site" evidence="19">
    <location>
        <position position="473"/>
    </location>
    <ligand>
        <name>hydrogencarbonate</name>
        <dbReference type="ChEBI" id="CHEBI:17544"/>
        <label>1</label>
    </ligand>
</feature>
<evidence type="ECO:0000256" key="4">
    <source>
        <dbReference type="ARBA" id="ARBA00022475"/>
    </source>
</evidence>
<evidence type="ECO:0000256" key="21">
    <source>
        <dbReference type="PIRSR" id="PIRSR002549-4"/>
    </source>
</evidence>
<dbReference type="GO" id="GO:0006826">
    <property type="term" value="P:iron ion transport"/>
    <property type="evidence" value="ECO:0007669"/>
    <property type="project" value="UniProtKB-KW"/>
</dbReference>
<keyword evidence="4" id="KW-1003">Cell membrane</keyword>
<keyword evidence="5 18" id="KW-0410">Iron transport</keyword>
<dbReference type="Proteomes" id="UP000261620">
    <property type="component" value="Unplaced"/>
</dbReference>
<evidence type="ECO:0000256" key="6">
    <source>
        <dbReference type="ARBA" id="ARBA00022622"/>
    </source>
</evidence>
<feature type="domain" description="Transferrin-like" evidence="23">
    <location>
        <begin position="357"/>
        <end position="695"/>
    </location>
</feature>
<protein>
    <recommendedName>
        <fullName evidence="18">Serotransferrin</fullName>
    </recommendedName>
</protein>
<evidence type="ECO:0000256" key="17">
    <source>
        <dbReference type="ARBA" id="ARBA00054140"/>
    </source>
</evidence>
<dbReference type="STRING" id="94237.ENSMMOP00000005338"/>
<dbReference type="Ensembl" id="ENSMMOT00000005433.1">
    <property type="protein sequence ID" value="ENSMMOP00000005338.1"/>
    <property type="gene ID" value="ENSMMOG00000004229.1"/>
</dbReference>
<evidence type="ECO:0000256" key="3">
    <source>
        <dbReference type="ARBA" id="ARBA00022448"/>
    </source>
</evidence>
<evidence type="ECO:0000256" key="10">
    <source>
        <dbReference type="ARBA" id="ARBA00022833"/>
    </source>
</evidence>
<feature type="disulfide bond" evidence="21">
    <location>
        <begin position="186"/>
        <end position="199"/>
    </location>
</feature>
<evidence type="ECO:0000313" key="24">
    <source>
        <dbReference type="Ensembl" id="ENSMMOP00000005338.1"/>
    </source>
</evidence>
<evidence type="ECO:0000256" key="19">
    <source>
        <dbReference type="PIRSR" id="PIRSR002549-2"/>
    </source>
</evidence>
<keyword evidence="14 21" id="KW-1015">Disulfide bond</keyword>
<dbReference type="GO" id="GO:0098552">
    <property type="term" value="C:side of membrane"/>
    <property type="evidence" value="ECO:0007669"/>
    <property type="project" value="UniProtKB-KW"/>
</dbReference>
<feature type="binding site" evidence="20">
    <location>
        <position position="108"/>
    </location>
    <ligand>
        <name>Fe(3+)</name>
        <dbReference type="ChEBI" id="CHEBI:29034"/>
        <label>1</label>
    </ligand>
</feature>
<evidence type="ECO:0000256" key="9">
    <source>
        <dbReference type="ARBA" id="ARBA00022737"/>
    </source>
</evidence>
<dbReference type="FunFam" id="3.40.190.10:FF:000108">
    <property type="entry name" value="melanotransferrin"/>
    <property type="match status" value="2"/>
</dbReference>
<feature type="binding site" evidence="19">
    <location>
        <position position="469"/>
    </location>
    <ligand>
        <name>hydrogencarbonate</name>
        <dbReference type="ChEBI" id="CHEBI:17544"/>
        <label>1</label>
    </ligand>
</feature>
<feature type="disulfide bond" evidence="21">
    <location>
        <begin position="523"/>
        <end position="536"/>
    </location>
</feature>
<evidence type="ECO:0000256" key="2">
    <source>
        <dbReference type="ARBA" id="ARBA00011245"/>
    </source>
</evidence>
<feature type="binding site" evidence="19">
    <location>
        <position position="134"/>
    </location>
    <ligand>
        <name>hydrogencarbonate</name>
        <dbReference type="ChEBI" id="CHEBI:17544"/>
        <label>1</label>
    </ligand>
</feature>
<keyword evidence="11 18" id="KW-0408">Iron</keyword>
<comment type="subcellular location">
    <subcellularLocation>
        <location evidence="1">Cell membrane</location>
        <topology evidence="1">Lipid-anchor</topology>
        <topology evidence="1">GPI-anchor</topology>
    </subcellularLocation>
    <subcellularLocation>
        <location evidence="18">Secreted</location>
    </subcellularLocation>
</comment>
<keyword evidence="15" id="KW-0325">Glycoprotein</keyword>
<dbReference type="GO" id="GO:0005886">
    <property type="term" value="C:plasma membrane"/>
    <property type="evidence" value="ECO:0007669"/>
    <property type="project" value="UniProtKB-SubCell"/>
</dbReference>
<dbReference type="Gene3D" id="3.40.190.10">
    <property type="entry name" value="Periplasmic binding protein-like II"/>
    <property type="match status" value="4"/>
</dbReference>
<comment type="function">
    <text evidence="17">Involved in iron cellular uptake. Seems to be internalized and then recycled back to the cell membrane. Binds a single atom of iron per subunit. Could also bind zinc.</text>
</comment>
<evidence type="ECO:0000256" key="8">
    <source>
        <dbReference type="ARBA" id="ARBA00022729"/>
    </source>
</evidence>
<organism evidence="24 25">
    <name type="scientific">Mola mola</name>
    <name type="common">Ocean sunfish</name>
    <name type="synonym">Tetraodon mola</name>
    <dbReference type="NCBI Taxonomy" id="94237"/>
    <lineage>
        <taxon>Eukaryota</taxon>
        <taxon>Metazoa</taxon>
        <taxon>Chordata</taxon>
        <taxon>Craniata</taxon>
        <taxon>Vertebrata</taxon>
        <taxon>Euteleostomi</taxon>
        <taxon>Actinopterygii</taxon>
        <taxon>Neopterygii</taxon>
        <taxon>Teleostei</taxon>
        <taxon>Neoteleostei</taxon>
        <taxon>Acanthomorphata</taxon>
        <taxon>Eupercaria</taxon>
        <taxon>Tetraodontiformes</taxon>
        <taxon>Molidae</taxon>
        <taxon>Mola</taxon>
    </lineage>
</organism>